<feature type="domain" description="Polysaccharide pyruvyl transferase" evidence="1">
    <location>
        <begin position="95"/>
        <end position="207"/>
    </location>
</feature>
<keyword evidence="3" id="KW-1185">Reference proteome</keyword>
<accession>A0A2G9WQA5</accession>
<evidence type="ECO:0000259" key="1">
    <source>
        <dbReference type="Pfam" id="PF04230"/>
    </source>
</evidence>
<evidence type="ECO:0000313" key="3">
    <source>
        <dbReference type="Proteomes" id="UP000231070"/>
    </source>
</evidence>
<sequence>MRKVKVFSASVRGKFGESPENFGDNLMHHLLGELFDLEVQYVPPAEAELLGVGSVLDAYWRRVHRDSVPIRKRRPWRTLHIWGGGFMTSESRPIWPQRISYHAVRGPRSLERIQTKNKIFLGDPALLLPQIWPGATVLTKKILLVPHFVTFQYFNDKYLSILPKDWGILNLLSSPREICEKISGSEFIISNSLHGLIVADAYGVPSCRIHPYGPIKGDGFKFIDYEEQRGKLLNVPYYMEDILNGKINLKDEAFSPCRPSASTIEGLISSFPMK</sequence>
<name>A0A2G9WQA5_9HYPH</name>
<dbReference type="AlphaFoldDB" id="A0A2G9WQA5"/>
<protein>
    <recommendedName>
        <fullName evidence="1">Polysaccharide pyruvyl transferase domain-containing protein</fullName>
    </recommendedName>
</protein>
<dbReference type="Proteomes" id="UP000231070">
    <property type="component" value="Unassembled WGS sequence"/>
</dbReference>
<evidence type="ECO:0000313" key="2">
    <source>
        <dbReference type="EMBL" id="PIO96492.1"/>
    </source>
</evidence>
<proteinExistence type="predicted"/>
<dbReference type="InterPro" id="IPR007345">
    <property type="entry name" value="Polysacch_pyruvyl_Trfase"/>
</dbReference>
<gene>
    <name evidence="2" type="ORF">CJ014_25000</name>
</gene>
<comment type="caution">
    <text evidence="2">The sequence shown here is derived from an EMBL/GenBank/DDBJ whole genome shotgun (WGS) entry which is preliminary data.</text>
</comment>
<dbReference type="OrthoDB" id="9803627at2"/>
<dbReference type="EMBL" id="NQVN01000032">
    <property type="protein sequence ID" value="PIO96492.1"/>
    <property type="molecule type" value="Genomic_DNA"/>
</dbReference>
<organism evidence="2 3">
    <name type="scientific">Pleomorphomonas carboxyditropha</name>
    <dbReference type="NCBI Taxonomy" id="2023338"/>
    <lineage>
        <taxon>Bacteria</taxon>
        <taxon>Pseudomonadati</taxon>
        <taxon>Pseudomonadota</taxon>
        <taxon>Alphaproteobacteria</taxon>
        <taxon>Hyphomicrobiales</taxon>
        <taxon>Pleomorphomonadaceae</taxon>
        <taxon>Pleomorphomonas</taxon>
    </lineage>
</organism>
<dbReference type="Pfam" id="PF04230">
    <property type="entry name" value="PS_pyruv_trans"/>
    <property type="match status" value="1"/>
</dbReference>
<reference evidence="2 3" key="1">
    <citation type="submission" date="2017-08" db="EMBL/GenBank/DDBJ databases">
        <title>Pleomorphomonas carboxidotrophicus sp. nov., a new mesophilic hydrogenogenic carboxidotroph.</title>
        <authorList>
            <person name="Esquivel-Elizondo S."/>
            <person name="Krajmalnik-Brown R."/>
            <person name="Maldonado J."/>
        </authorList>
    </citation>
    <scope>NUCLEOTIDE SEQUENCE [LARGE SCALE GENOMIC DNA]</scope>
    <source>
        <strain evidence="2 3">SVCO-16</strain>
    </source>
</reference>